<organism evidence="2 3">
    <name type="scientific">Chromobacterium aquaticum</name>
    <dbReference type="NCBI Taxonomy" id="467180"/>
    <lineage>
        <taxon>Bacteria</taxon>
        <taxon>Pseudomonadati</taxon>
        <taxon>Pseudomonadota</taxon>
        <taxon>Betaproteobacteria</taxon>
        <taxon>Neisseriales</taxon>
        <taxon>Chromobacteriaceae</taxon>
        <taxon>Chromobacterium</taxon>
    </lineage>
</organism>
<sequence length="48" mass="5294">MSLVSFVCYRVLSIALFWCVMKTLGIGVLLLLLHLGKEGAQQALSQRS</sequence>
<keyword evidence="3" id="KW-1185">Reference proteome</keyword>
<evidence type="ECO:0000313" key="3">
    <source>
        <dbReference type="Proteomes" id="UP001595999"/>
    </source>
</evidence>
<accession>A0ABV8ZTE1</accession>
<evidence type="ECO:0000256" key="1">
    <source>
        <dbReference type="SAM" id="Phobius"/>
    </source>
</evidence>
<dbReference type="Proteomes" id="UP001595999">
    <property type="component" value="Unassembled WGS sequence"/>
</dbReference>
<dbReference type="EMBL" id="JBHSEK010000004">
    <property type="protein sequence ID" value="MFC4489765.1"/>
    <property type="molecule type" value="Genomic_DNA"/>
</dbReference>
<feature type="transmembrane region" description="Helical" evidence="1">
    <location>
        <begin position="12"/>
        <end position="33"/>
    </location>
</feature>
<keyword evidence="1" id="KW-1133">Transmembrane helix</keyword>
<reference evidence="3" key="1">
    <citation type="journal article" date="2019" name="Int. J. Syst. Evol. Microbiol.">
        <title>The Global Catalogue of Microorganisms (GCM) 10K type strain sequencing project: providing services to taxonomists for standard genome sequencing and annotation.</title>
        <authorList>
            <consortium name="The Broad Institute Genomics Platform"/>
            <consortium name="The Broad Institute Genome Sequencing Center for Infectious Disease"/>
            <person name="Wu L."/>
            <person name="Ma J."/>
        </authorList>
    </citation>
    <scope>NUCLEOTIDE SEQUENCE [LARGE SCALE GENOMIC DNA]</scope>
    <source>
        <strain evidence="3">CGMCC 4.7608</strain>
    </source>
</reference>
<keyword evidence="1" id="KW-0812">Transmembrane</keyword>
<proteinExistence type="predicted"/>
<gene>
    <name evidence="2" type="ORF">ACFO0R_09040</name>
</gene>
<protein>
    <submittedName>
        <fullName evidence="2">Uncharacterized protein</fullName>
    </submittedName>
</protein>
<evidence type="ECO:0000313" key="2">
    <source>
        <dbReference type="EMBL" id="MFC4489765.1"/>
    </source>
</evidence>
<name>A0ABV8ZTE1_9NEIS</name>
<keyword evidence="1" id="KW-0472">Membrane</keyword>
<comment type="caution">
    <text evidence="2">The sequence shown here is derived from an EMBL/GenBank/DDBJ whole genome shotgun (WGS) entry which is preliminary data.</text>
</comment>
<dbReference type="RefSeq" id="WP_156183991.1">
    <property type="nucleotide sequence ID" value="NZ_JAJOHW010000094.1"/>
</dbReference>